<evidence type="ECO:0000259" key="1">
    <source>
        <dbReference type="Pfam" id="PF01052"/>
    </source>
</evidence>
<keyword evidence="3" id="KW-1185">Reference proteome</keyword>
<comment type="caution">
    <text evidence="2">The sequence shown here is derived from an EMBL/GenBank/DDBJ whole genome shotgun (WGS) entry which is preliminary data.</text>
</comment>
<dbReference type="AlphaFoldDB" id="A0A108U7N4"/>
<reference evidence="2 3" key="1">
    <citation type="journal article" date="2014" name="Genome Announc.">
        <title>Draft Genome Sequence of Lysobacter capsici AZ78, a Bacterium Antagonistic to Plant-Pathogenic Oomycetes.</title>
        <authorList>
            <person name="Puopolo G."/>
            <person name="Sonego P."/>
            <person name="Engelen K."/>
            <person name="Pertot I."/>
        </authorList>
    </citation>
    <scope>NUCLEOTIDE SEQUENCE [LARGE SCALE GENOMIC DNA]</scope>
    <source>
        <strain evidence="2 3">AZ78</strain>
    </source>
</reference>
<dbReference type="Gene3D" id="2.30.330.10">
    <property type="entry name" value="SpoA-like"/>
    <property type="match status" value="1"/>
</dbReference>
<proteinExistence type="predicted"/>
<evidence type="ECO:0000313" key="3">
    <source>
        <dbReference type="Proteomes" id="UP000023435"/>
    </source>
</evidence>
<feature type="domain" description="Flagellar motor switch protein FliN-like C-terminal" evidence="1">
    <location>
        <begin position="179"/>
        <end position="248"/>
    </location>
</feature>
<dbReference type="Proteomes" id="UP000023435">
    <property type="component" value="Unassembled WGS sequence"/>
</dbReference>
<name>A0A108U7N4_9GAMM</name>
<sequence>MAVLLPVRWHGASRLARLRSLLSARGGEWLREWSSDKAALEFGLEPLDSGVGAGQWFATRASGGTVHACMASAAFDQLGRRLLGSNESDTLGLAEGVGRRAWSDLMRAWFAAASDADALSDAVAPSERALAARHGVVGLLVQVAGVRIALYLDAGVCDALVPVDKPAAALALSKRGDAMTQAQVGLEVVLDLGMAEIGQAFDLRPGEIIRTAVKLDTALILRSATGAALARGQLIAQDGQRAIRISSISMQQGATS</sequence>
<organism evidence="2 3">
    <name type="scientific">Lysobacter capsici AZ78</name>
    <dbReference type="NCBI Taxonomy" id="1444315"/>
    <lineage>
        <taxon>Bacteria</taxon>
        <taxon>Pseudomonadati</taxon>
        <taxon>Pseudomonadota</taxon>
        <taxon>Gammaproteobacteria</taxon>
        <taxon>Lysobacterales</taxon>
        <taxon>Lysobacteraceae</taxon>
        <taxon>Lysobacter</taxon>
    </lineage>
</organism>
<dbReference type="InterPro" id="IPR001543">
    <property type="entry name" value="FliN-like_C"/>
</dbReference>
<accession>A0A108U7N4</accession>
<evidence type="ECO:0000313" key="2">
    <source>
        <dbReference type="EMBL" id="KWS04066.1"/>
    </source>
</evidence>
<dbReference type="RefSeq" id="WP_036101700.1">
    <property type="nucleotide sequence ID" value="NZ_JAJA02000001.1"/>
</dbReference>
<dbReference type="Pfam" id="PF01052">
    <property type="entry name" value="FliMN_C"/>
    <property type="match status" value="1"/>
</dbReference>
<protein>
    <recommendedName>
        <fullName evidence="1">Flagellar motor switch protein FliN-like C-terminal domain-containing protein</fullName>
    </recommendedName>
</protein>
<gene>
    <name evidence="2" type="ORF">AZ78_1615</name>
</gene>
<dbReference type="InterPro" id="IPR036429">
    <property type="entry name" value="SpoA-like_sf"/>
</dbReference>
<dbReference type="EMBL" id="JAJA02000001">
    <property type="protein sequence ID" value="KWS04066.1"/>
    <property type="molecule type" value="Genomic_DNA"/>
</dbReference>
<dbReference type="OrthoDB" id="9902627at2"/>